<evidence type="ECO:0000313" key="6">
    <source>
        <dbReference type="Proteomes" id="UP000315252"/>
    </source>
</evidence>
<dbReference type="SUPFAM" id="SSF47413">
    <property type="entry name" value="lambda repressor-like DNA-binding domains"/>
    <property type="match status" value="1"/>
</dbReference>
<dbReference type="AlphaFoldDB" id="A0A545U324"/>
<evidence type="ECO:0000256" key="1">
    <source>
        <dbReference type="ARBA" id="ARBA00023015"/>
    </source>
</evidence>
<dbReference type="Pfam" id="PF13377">
    <property type="entry name" value="Peripla_BP_3"/>
    <property type="match status" value="1"/>
</dbReference>
<sequence length="339" mass="36647">MKKAPTLEDVAREAGVSTASVSRYLNMPDLVRPLRKEKIEAAIAALGYVPHGAARALASQRTHTIGAVIPTFDNAIFARGVQSFQRRLHADSFTLLLASFDYDLEDEVRQVDALLTRGVDALLLVGCMHSPKIYERLDKKGLPYVHTWAFDRSGAKPCVGFDNRLAARRAASYLIDIGHSAVAMIAGITGGNDRASERAAGVREALEERGLALLPEYYIEKPYDVSEGRSAMRQLLAQDVPPTAVICGNDVLALGALLECQARGVSVPRDISITGFDDLPLTSHLQPSLTTLHVPAGEMGRRAAEYLLARLGDVPMPDSTELEVGLIVRGTTAPPGRQK</sequence>
<dbReference type="Pfam" id="PF00356">
    <property type="entry name" value="LacI"/>
    <property type="match status" value="1"/>
</dbReference>
<dbReference type="PRINTS" id="PR00036">
    <property type="entry name" value="HTHLACI"/>
</dbReference>
<dbReference type="PROSITE" id="PS00356">
    <property type="entry name" value="HTH_LACI_1"/>
    <property type="match status" value="1"/>
</dbReference>
<dbReference type="PROSITE" id="PS50932">
    <property type="entry name" value="HTH_LACI_2"/>
    <property type="match status" value="1"/>
</dbReference>
<keyword evidence="6" id="KW-1185">Reference proteome</keyword>
<dbReference type="InterPro" id="IPR000843">
    <property type="entry name" value="HTH_LacI"/>
</dbReference>
<dbReference type="CDD" id="cd06273">
    <property type="entry name" value="PBP1_LacI-like"/>
    <property type="match status" value="1"/>
</dbReference>
<proteinExistence type="predicted"/>
<dbReference type="Gene3D" id="1.10.260.40">
    <property type="entry name" value="lambda repressor-like DNA-binding domains"/>
    <property type="match status" value="1"/>
</dbReference>
<dbReference type="PANTHER" id="PTHR30146:SF138">
    <property type="entry name" value="TRANSCRIPTIONAL REGULATORY PROTEIN"/>
    <property type="match status" value="1"/>
</dbReference>
<dbReference type="InterPro" id="IPR028082">
    <property type="entry name" value="Peripla_BP_I"/>
</dbReference>
<dbReference type="EMBL" id="VHSH01000001">
    <property type="protein sequence ID" value="TQV83882.1"/>
    <property type="molecule type" value="Genomic_DNA"/>
</dbReference>
<accession>A0A545U324</accession>
<feature type="domain" description="HTH lacI-type" evidence="4">
    <location>
        <begin position="5"/>
        <end position="59"/>
    </location>
</feature>
<dbReference type="Gene3D" id="3.40.50.2300">
    <property type="match status" value="2"/>
</dbReference>
<dbReference type="PANTHER" id="PTHR30146">
    <property type="entry name" value="LACI-RELATED TRANSCRIPTIONAL REPRESSOR"/>
    <property type="match status" value="1"/>
</dbReference>
<gene>
    <name evidence="5" type="ORF">FKG95_04710</name>
</gene>
<name>A0A545U324_9PROT</name>
<dbReference type="InterPro" id="IPR046335">
    <property type="entry name" value="LacI/GalR-like_sensor"/>
</dbReference>
<dbReference type="OrthoDB" id="60111at2"/>
<dbReference type="RefSeq" id="WP_142895117.1">
    <property type="nucleotide sequence ID" value="NZ_ML660052.1"/>
</dbReference>
<dbReference type="Proteomes" id="UP000315252">
    <property type="component" value="Unassembled WGS sequence"/>
</dbReference>
<keyword evidence="1" id="KW-0805">Transcription regulation</keyword>
<dbReference type="InterPro" id="IPR010982">
    <property type="entry name" value="Lambda_DNA-bd_dom_sf"/>
</dbReference>
<dbReference type="GO" id="GO:0000976">
    <property type="term" value="F:transcription cis-regulatory region binding"/>
    <property type="evidence" value="ECO:0007669"/>
    <property type="project" value="TreeGrafter"/>
</dbReference>
<evidence type="ECO:0000256" key="2">
    <source>
        <dbReference type="ARBA" id="ARBA00023125"/>
    </source>
</evidence>
<evidence type="ECO:0000256" key="3">
    <source>
        <dbReference type="ARBA" id="ARBA00023163"/>
    </source>
</evidence>
<organism evidence="5 6">
    <name type="scientific">Denitrobaculum tricleocarpae</name>
    <dbReference type="NCBI Taxonomy" id="2591009"/>
    <lineage>
        <taxon>Bacteria</taxon>
        <taxon>Pseudomonadati</taxon>
        <taxon>Pseudomonadota</taxon>
        <taxon>Alphaproteobacteria</taxon>
        <taxon>Rhodospirillales</taxon>
        <taxon>Rhodospirillaceae</taxon>
        <taxon>Denitrobaculum</taxon>
    </lineage>
</organism>
<evidence type="ECO:0000313" key="5">
    <source>
        <dbReference type="EMBL" id="TQV83882.1"/>
    </source>
</evidence>
<dbReference type="CDD" id="cd01392">
    <property type="entry name" value="HTH_LacI"/>
    <property type="match status" value="1"/>
</dbReference>
<keyword evidence="2" id="KW-0238">DNA-binding</keyword>
<protein>
    <submittedName>
        <fullName evidence="5">Substrate-binding domain-containing protein</fullName>
    </submittedName>
</protein>
<comment type="caution">
    <text evidence="5">The sequence shown here is derived from an EMBL/GenBank/DDBJ whole genome shotgun (WGS) entry which is preliminary data.</text>
</comment>
<dbReference type="GO" id="GO:0003700">
    <property type="term" value="F:DNA-binding transcription factor activity"/>
    <property type="evidence" value="ECO:0007669"/>
    <property type="project" value="TreeGrafter"/>
</dbReference>
<dbReference type="SUPFAM" id="SSF53822">
    <property type="entry name" value="Periplasmic binding protein-like I"/>
    <property type="match status" value="1"/>
</dbReference>
<evidence type="ECO:0000259" key="4">
    <source>
        <dbReference type="PROSITE" id="PS50932"/>
    </source>
</evidence>
<reference evidence="5 6" key="1">
    <citation type="submission" date="2019-06" db="EMBL/GenBank/DDBJ databases">
        <title>Whole genome sequence for Rhodospirillaceae sp. R148.</title>
        <authorList>
            <person name="Wang G."/>
        </authorList>
    </citation>
    <scope>NUCLEOTIDE SEQUENCE [LARGE SCALE GENOMIC DNA]</scope>
    <source>
        <strain evidence="5 6">R148</strain>
    </source>
</reference>
<keyword evidence="3" id="KW-0804">Transcription</keyword>
<dbReference type="SMART" id="SM00354">
    <property type="entry name" value="HTH_LACI"/>
    <property type="match status" value="1"/>
</dbReference>